<sequence length="75" mass="8446">MGMTYEDCTDFLTDILLQVLSLDDREMLEADLSEEELMHALRKLQSGKAQGPNGLQVEMYKSMASVVAKLMLAMF</sequence>
<organism evidence="1 2">
    <name type="scientific">Pleurodeles waltl</name>
    <name type="common">Iberian ribbed newt</name>
    <dbReference type="NCBI Taxonomy" id="8319"/>
    <lineage>
        <taxon>Eukaryota</taxon>
        <taxon>Metazoa</taxon>
        <taxon>Chordata</taxon>
        <taxon>Craniata</taxon>
        <taxon>Vertebrata</taxon>
        <taxon>Euteleostomi</taxon>
        <taxon>Amphibia</taxon>
        <taxon>Batrachia</taxon>
        <taxon>Caudata</taxon>
        <taxon>Salamandroidea</taxon>
        <taxon>Salamandridae</taxon>
        <taxon>Pleurodelinae</taxon>
        <taxon>Pleurodeles</taxon>
    </lineage>
</organism>
<dbReference type="EMBL" id="JANPWB010000002">
    <property type="protein sequence ID" value="KAJ1210184.1"/>
    <property type="molecule type" value="Genomic_DNA"/>
</dbReference>
<protein>
    <submittedName>
        <fullName evidence="1">Uncharacterized protein</fullName>
    </submittedName>
</protein>
<proteinExistence type="predicted"/>
<gene>
    <name evidence="1" type="ORF">NDU88_005552</name>
</gene>
<evidence type="ECO:0000313" key="2">
    <source>
        <dbReference type="Proteomes" id="UP001066276"/>
    </source>
</evidence>
<comment type="caution">
    <text evidence="1">The sequence shown here is derived from an EMBL/GenBank/DDBJ whole genome shotgun (WGS) entry which is preliminary data.</text>
</comment>
<evidence type="ECO:0000313" key="1">
    <source>
        <dbReference type="EMBL" id="KAJ1210184.1"/>
    </source>
</evidence>
<dbReference type="Proteomes" id="UP001066276">
    <property type="component" value="Chromosome 1_2"/>
</dbReference>
<dbReference type="AlphaFoldDB" id="A0AAV7W854"/>
<keyword evidence="2" id="KW-1185">Reference proteome</keyword>
<accession>A0AAV7W854</accession>
<reference evidence="1" key="1">
    <citation type="journal article" date="2022" name="bioRxiv">
        <title>Sequencing and chromosome-scale assembly of the giantPleurodeles waltlgenome.</title>
        <authorList>
            <person name="Brown T."/>
            <person name="Elewa A."/>
            <person name="Iarovenko S."/>
            <person name="Subramanian E."/>
            <person name="Araus A.J."/>
            <person name="Petzold A."/>
            <person name="Susuki M."/>
            <person name="Suzuki K.-i.T."/>
            <person name="Hayashi T."/>
            <person name="Toyoda A."/>
            <person name="Oliveira C."/>
            <person name="Osipova E."/>
            <person name="Leigh N.D."/>
            <person name="Simon A."/>
            <person name="Yun M.H."/>
        </authorList>
    </citation>
    <scope>NUCLEOTIDE SEQUENCE</scope>
    <source>
        <strain evidence="1">20211129_DDA</strain>
        <tissue evidence="1">Liver</tissue>
    </source>
</reference>
<name>A0AAV7W854_PLEWA</name>